<evidence type="ECO:0000256" key="1">
    <source>
        <dbReference type="ARBA" id="ARBA00006801"/>
    </source>
</evidence>
<dbReference type="KEGG" id="mng:MNEG_6536"/>
<dbReference type="InterPro" id="IPR041667">
    <property type="entry name" value="Cupin_8"/>
</dbReference>
<dbReference type="OrthoDB" id="47172at2759"/>
<feature type="domain" description="JmjC" evidence="3">
    <location>
        <begin position="255"/>
        <end position="398"/>
    </location>
</feature>
<dbReference type="RefSeq" id="XP_013900445.1">
    <property type="nucleotide sequence ID" value="XM_014044991.1"/>
</dbReference>
<protein>
    <submittedName>
        <fullName evidence="4">Jumonji domain containing 5</fullName>
    </submittedName>
</protein>
<organism evidence="4 5">
    <name type="scientific">Monoraphidium neglectum</name>
    <dbReference type="NCBI Taxonomy" id="145388"/>
    <lineage>
        <taxon>Eukaryota</taxon>
        <taxon>Viridiplantae</taxon>
        <taxon>Chlorophyta</taxon>
        <taxon>core chlorophytes</taxon>
        <taxon>Chlorophyceae</taxon>
        <taxon>CS clade</taxon>
        <taxon>Sphaeropleales</taxon>
        <taxon>Selenastraceae</taxon>
        <taxon>Monoraphidium</taxon>
    </lineage>
</organism>
<dbReference type="PANTHER" id="PTHR12461:SF105">
    <property type="entry name" value="HYPOXIA-INDUCIBLE FACTOR 1-ALPHA INHIBITOR"/>
    <property type="match status" value="1"/>
</dbReference>
<dbReference type="SMART" id="SM00558">
    <property type="entry name" value="JmjC"/>
    <property type="match status" value="1"/>
</dbReference>
<dbReference type="PROSITE" id="PS51184">
    <property type="entry name" value="JMJC"/>
    <property type="match status" value="1"/>
</dbReference>
<evidence type="ECO:0000256" key="2">
    <source>
        <dbReference type="SAM" id="MobiDB-lite"/>
    </source>
</evidence>
<dbReference type="EMBL" id="KK101289">
    <property type="protein sequence ID" value="KIZ01426.1"/>
    <property type="molecule type" value="Genomic_DNA"/>
</dbReference>
<accession>A0A0D2N650</accession>
<comment type="similarity">
    <text evidence="1">Belongs to the JARID1 histone demethylase family.</text>
</comment>
<dbReference type="GeneID" id="25739412"/>
<sequence>MMGGPRFRGVVDAAVAAMEAALAALQAQQAQQAQHTRQRPEHEQRLHDEASEGEQPRGSKRQRRGETGQGRGQGARDDGGGAHTRLAQLPLLRDLPRPHVALPPGAMANPGLVVPVIDAPSLEAFMTGYMLAPGGGCPVVIQGVMDNWPALARWQDLSYLERVAGHRTVPVEMGQHYLEESWGTQLVTLGEFIRAHVIDSVTTDAVATHADGPCSGVVDSGHAALTGGCASAAARAALAPGATEGRGARARRRRGYLAQHELFDQIPALATDIRTPDYCALGEDGLRSVNAWFGPAGTVTPLHQDPYHNLLAQVVGRKYVRLFSPAHTNVLYPHPSGMHTNTSQVDADAPDAARFPLYASAPFLECMLEAGQMLYMPPQWWHFVKAVTVSFSCSFWWS</sequence>
<feature type="compositionally biased region" description="Basic and acidic residues" evidence="2">
    <location>
        <begin position="38"/>
        <end position="57"/>
    </location>
</feature>
<dbReference type="STRING" id="145388.A0A0D2N650"/>
<dbReference type="Pfam" id="PF13621">
    <property type="entry name" value="Cupin_8"/>
    <property type="match status" value="1"/>
</dbReference>
<dbReference type="Proteomes" id="UP000054498">
    <property type="component" value="Unassembled WGS sequence"/>
</dbReference>
<reference evidence="4 5" key="1">
    <citation type="journal article" date="2013" name="BMC Genomics">
        <title>Reconstruction of the lipid metabolism for the microalga Monoraphidium neglectum from its genome sequence reveals characteristics suitable for biofuel production.</title>
        <authorList>
            <person name="Bogen C."/>
            <person name="Al-Dilaimi A."/>
            <person name="Albersmeier A."/>
            <person name="Wichmann J."/>
            <person name="Grundmann M."/>
            <person name="Rupp O."/>
            <person name="Lauersen K.J."/>
            <person name="Blifernez-Klassen O."/>
            <person name="Kalinowski J."/>
            <person name="Goesmann A."/>
            <person name="Mussgnug J.H."/>
            <person name="Kruse O."/>
        </authorList>
    </citation>
    <scope>NUCLEOTIDE SEQUENCE [LARGE SCALE GENOMIC DNA]</scope>
    <source>
        <strain evidence="4 5">SAG 48.87</strain>
    </source>
</reference>
<dbReference type="AlphaFoldDB" id="A0A0D2N650"/>
<evidence type="ECO:0000313" key="5">
    <source>
        <dbReference type="Proteomes" id="UP000054498"/>
    </source>
</evidence>
<keyword evidence="5" id="KW-1185">Reference proteome</keyword>
<evidence type="ECO:0000313" key="4">
    <source>
        <dbReference type="EMBL" id="KIZ01426.1"/>
    </source>
</evidence>
<dbReference type="SUPFAM" id="SSF51197">
    <property type="entry name" value="Clavaminate synthase-like"/>
    <property type="match status" value="1"/>
</dbReference>
<proteinExistence type="inferred from homology"/>
<evidence type="ECO:0000259" key="3">
    <source>
        <dbReference type="PROSITE" id="PS51184"/>
    </source>
</evidence>
<name>A0A0D2N650_9CHLO</name>
<dbReference type="PANTHER" id="PTHR12461">
    <property type="entry name" value="HYPOXIA-INDUCIBLE FACTOR 1 ALPHA INHIBITOR-RELATED"/>
    <property type="match status" value="1"/>
</dbReference>
<dbReference type="Gene3D" id="2.60.120.650">
    <property type="entry name" value="Cupin"/>
    <property type="match status" value="1"/>
</dbReference>
<dbReference type="InterPro" id="IPR003347">
    <property type="entry name" value="JmjC_dom"/>
</dbReference>
<feature type="region of interest" description="Disordered" evidence="2">
    <location>
        <begin position="29"/>
        <end position="83"/>
    </location>
</feature>
<gene>
    <name evidence="4" type="ORF">MNEG_6536</name>
</gene>